<dbReference type="Proteomes" id="UP000278962">
    <property type="component" value="Unassembled WGS sequence"/>
</dbReference>
<evidence type="ECO:0000256" key="3">
    <source>
        <dbReference type="ARBA" id="ARBA00023002"/>
    </source>
</evidence>
<dbReference type="InterPro" id="IPR011251">
    <property type="entry name" value="Luciferase-like_dom"/>
</dbReference>
<dbReference type="InterPro" id="IPR050172">
    <property type="entry name" value="SsuD_RutA_monooxygenase"/>
</dbReference>
<dbReference type="AlphaFoldDB" id="A0A660L5T3"/>
<dbReference type="NCBIfam" id="TIGR03560">
    <property type="entry name" value="F420_Rv1855c"/>
    <property type="match status" value="1"/>
</dbReference>
<evidence type="ECO:0000259" key="5">
    <source>
        <dbReference type="Pfam" id="PF00296"/>
    </source>
</evidence>
<sequence>MRAPFELDLHVPNFNYPGTSPEALFDKLVEIATAAEASGFSSLSLMDHLHQIGPVGPPENFMFDGNTMLAAIAARTSAIHLGLLVGGVTYRNPALVAKITTTLDVISGGRAVLGLGAAWFEEEHKAYGYAFPPLKTRFEYLEDALNITRRMFTEEVATYHGTHFHVEGAFNNPKPIRGDIPILIGGSGERKTLRFVAKYADGSNLFGDVERVKHLLGVLEGHCEDVGRDPAEITKTRMGTVYIAPTHEAAMVKFEPALAAAADPDRARAGAFVGEPSEVAEQVQAYLDAGLDGITITLPDVHDIETVKLAGETLGAVIGTRAR</sequence>
<dbReference type="GO" id="GO:0046306">
    <property type="term" value="P:alkanesulfonate catabolic process"/>
    <property type="evidence" value="ECO:0007669"/>
    <property type="project" value="TreeGrafter"/>
</dbReference>
<dbReference type="PANTHER" id="PTHR42847:SF8">
    <property type="entry name" value="CONSERVED PROTEIN"/>
    <property type="match status" value="1"/>
</dbReference>
<comment type="caution">
    <text evidence="6">The sequence shown here is derived from an EMBL/GenBank/DDBJ whole genome shotgun (WGS) entry which is preliminary data.</text>
</comment>
<evidence type="ECO:0000256" key="2">
    <source>
        <dbReference type="ARBA" id="ARBA00022643"/>
    </source>
</evidence>
<keyword evidence="3" id="KW-0560">Oxidoreductase</keyword>
<evidence type="ECO:0000256" key="1">
    <source>
        <dbReference type="ARBA" id="ARBA00022630"/>
    </source>
</evidence>
<dbReference type="EMBL" id="RBIL01000002">
    <property type="protein sequence ID" value="RKQ88249.1"/>
    <property type="molecule type" value="Genomic_DNA"/>
</dbReference>
<dbReference type="Gene3D" id="3.20.20.30">
    <property type="entry name" value="Luciferase-like domain"/>
    <property type="match status" value="1"/>
</dbReference>
<dbReference type="RefSeq" id="WP_121257598.1">
    <property type="nucleotide sequence ID" value="NZ_RBIL01000002.1"/>
</dbReference>
<dbReference type="InterPro" id="IPR036661">
    <property type="entry name" value="Luciferase-like_sf"/>
</dbReference>
<gene>
    <name evidence="6" type="ORF">C8N24_6291</name>
</gene>
<protein>
    <submittedName>
        <fullName evidence="6">F420-dependent oxidoreductase-like protein</fullName>
    </submittedName>
</protein>
<name>A0A660L5T3_9ACTN</name>
<feature type="domain" description="Luciferase-like" evidence="5">
    <location>
        <begin position="13"/>
        <end position="260"/>
    </location>
</feature>
<evidence type="ECO:0000313" key="7">
    <source>
        <dbReference type="Proteomes" id="UP000278962"/>
    </source>
</evidence>
<evidence type="ECO:0000313" key="6">
    <source>
        <dbReference type="EMBL" id="RKQ88249.1"/>
    </source>
</evidence>
<keyword evidence="1" id="KW-0285">Flavoprotein</keyword>
<proteinExistence type="predicted"/>
<dbReference type="GO" id="GO:0008726">
    <property type="term" value="F:alkanesulfonate monooxygenase activity"/>
    <property type="evidence" value="ECO:0007669"/>
    <property type="project" value="TreeGrafter"/>
</dbReference>
<dbReference type="InterPro" id="IPR019952">
    <property type="entry name" value="F420_OxRdatse_Rv1855c_pred"/>
</dbReference>
<organism evidence="6 7">
    <name type="scientific">Solirubrobacter pauli</name>
    <dbReference type="NCBI Taxonomy" id="166793"/>
    <lineage>
        <taxon>Bacteria</taxon>
        <taxon>Bacillati</taxon>
        <taxon>Actinomycetota</taxon>
        <taxon>Thermoleophilia</taxon>
        <taxon>Solirubrobacterales</taxon>
        <taxon>Solirubrobacteraceae</taxon>
        <taxon>Solirubrobacter</taxon>
    </lineage>
</organism>
<keyword evidence="4" id="KW-0503">Monooxygenase</keyword>
<evidence type="ECO:0000256" key="4">
    <source>
        <dbReference type="ARBA" id="ARBA00023033"/>
    </source>
</evidence>
<keyword evidence="2" id="KW-0288">FMN</keyword>
<dbReference type="Pfam" id="PF00296">
    <property type="entry name" value="Bac_luciferase"/>
    <property type="match status" value="1"/>
</dbReference>
<reference evidence="6 7" key="1">
    <citation type="submission" date="2018-10" db="EMBL/GenBank/DDBJ databases">
        <title>Genomic Encyclopedia of Archaeal and Bacterial Type Strains, Phase II (KMG-II): from individual species to whole genera.</title>
        <authorList>
            <person name="Goeker M."/>
        </authorList>
    </citation>
    <scope>NUCLEOTIDE SEQUENCE [LARGE SCALE GENOMIC DNA]</scope>
    <source>
        <strain evidence="6 7">DSM 14954</strain>
    </source>
</reference>
<dbReference type="SUPFAM" id="SSF51679">
    <property type="entry name" value="Bacterial luciferase-like"/>
    <property type="match status" value="1"/>
</dbReference>
<keyword evidence="7" id="KW-1185">Reference proteome</keyword>
<accession>A0A660L5T3</accession>
<dbReference type="PANTHER" id="PTHR42847">
    <property type="entry name" value="ALKANESULFONATE MONOOXYGENASE"/>
    <property type="match status" value="1"/>
</dbReference>
<dbReference type="OrthoDB" id="4029802at2"/>